<comment type="caution">
    <text evidence="2">The sequence shown here is derived from an EMBL/GenBank/DDBJ whole genome shotgun (WGS) entry which is preliminary data.</text>
</comment>
<dbReference type="InterPro" id="IPR036527">
    <property type="entry name" value="SCP2_sterol-bd_dom_sf"/>
</dbReference>
<accession>A0ABU3B8F7</accession>
<organism evidence="2 3">
    <name type="scientific">Spectribacter acetivorans</name>
    <dbReference type="NCBI Taxonomy" id="3075603"/>
    <lineage>
        <taxon>Bacteria</taxon>
        <taxon>Pseudomonadati</taxon>
        <taxon>Pseudomonadota</taxon>
        <taxon>Gammaproteobacteria</taxon>
        <taxon>Salinisphaerales</taxon>
        <taxon>Salinisphaeraceae</taxon>
        <taxon>Spectribacter</taxon>
    </lineage>
</organism>
<feature type="domain" description="SCP2" evidence="1">
    <location>
        <begin position="17"/>
        <end position="102"/>
    </location>
</feature>
<name>A0ABU3B8F7_9GAMM</name>
<dbReference type="Pfam" id="PF02036">
    <property type="entry name" value="SCP2"/>
    <property type="match status" value="1"/>
</dbReference>
<evidence type="ECO:0000313" key="2">
    <source>
        <dbReference type="EMBL" id="MDT0618524.1"/>
    </source>
</evidence>
<reference evidence="2 3" key="1">
    <citation type="submission" date="2023-09" db="EMBL/GenBank/DDBJ databases">
        <authorList>
            <person name="Rey-Velasco X."/>
        </authorList>
    </citation>
    <scope>NUCLEOTIDE SEQUENCE [LARGE SCALE GENOMIC DNA]</scope>
    <source>
        <strain evidence="2 3">P385</strain>
    </source>
</reference>
<evidence type="ECO:0000259" key="1">
    <source>
        <dbReference type="Pfam" id="PF02036"/>
    </source>
</evidence>
<evidence type="ECO:0000313" key="3">
    <source>
        <dbReference type="Proteomes" id="UP001259982"/>
    </source>
</evidence>
<dbReference type="Proteomes" id="UP001259982">
    <property type="component" value="Unassembled WGS sequence"/>
</dbReference>
<sequence length="116" mass="12929">MNDPQIDPVGAIRGLLEQASDAQCEHLSGTIQLYISGHPVCVTINHGRFEAQYDQHESPDTIITMGADTFDRLLSSAVNARQALQNGDATIRGDLLFLYRVMLAFDLHHLTFFQRS</sequence>
<dbReference type="EMBL" id="JAVRHY010000006">
    <property type="protein sequence ID" value="MDT0618524.1"/>
    <property type="molecule type" value="Genomic_DNA"/>
</dbReference>
<dbReference type="RefSeq" id="WP_311658653.1">
    <property type="nucleotide sequence ID" value="NZ_JAVRHY010000006.1"/>
</dbReference>
<protein>
    <submittedName>
        <fullName evidence="2">SCP2 sterol-binding domain-containing protein</fullName>
    </submittedName>
</protein>
<keyword evidence="3" id="KW-1185">Reference proteome</keyword>
<dbReference type="InterPro" id="IPR003033">
    <property type="entry name" value="SCP2_sterol-bd_dom"/>
</dbReference>
<gene>
    <name evidence="2" type="ORF">RM531_08540</name>
</gene>
<dbReference type="SUPFAM" id="SSF55718">
    <property type="entry name" value="SCP-like"/>
    <property type="match status" value="1"/>
</dbReference>
<dbReference type="Gene3D" id="3.30.1050.10">
    <property type="entry name" value="SCP2 sterol-binding domain"/>
    <property type="match status" value="1"/>
</dbReference>
<proteinExistence type="predicted"/>